<keyword evidence="7 8" id="KW-0539">Nucleus</keyword>
<dbReference type="PANTHER" id="PTHR28580">
    <property type="entry name" value="GENERAL TRANSCRIPTION FACTOR IIH SUBUNIT 5"/>
    <property type="match status" value="1"/>
</dbReference>
<dbReference type="OrthoDB" id="354at2759"/>
<comment type="subcellular location">
    <subcellularLocation>
        <location evidence="1 8">Nucleus</location>
    </subcellularLocation>
</comment>
<evidence type="ECO:0000313" key="10">
    <source>
        <dbReference type="Proteomes" id="UP000324800"/>
    </source>
</evidence>
<protein>
    <recommendedName>
        <fullName evidence="8">General transcription and DNA repair factor IIH subunit TFB5</fullName>
    </recommendedName>
</protein>
<dbReference type="GO" id="GO:0006367">
    <property type="term" value="P:transcription initiation at RNA polymerase II promoter"/>
    <property type="evidence" value="ECO:0007669"/>
    <property type="project" value="UniProtKB-UniRule"/>
</dbReference>
<dbReference type="SMART" id="SM01395">
    <property type="entry name" value="Tbf5"/>
    <property type="match status" value="1"/>
</dbReference>
<dbReference type="GO" id="GO:0005675">
    <property type="term" value="C:transcription factor TFIIH holo complex"/>
    <property type="evidence" value="ECO:0007669"/>
    <property type="project" value="TreeGrafter"/>
</dbReference>
<organism evidence="9 10">
    <name type="scientific">Streblomastix strix</name>
    <dbReference type="NCBI Taxonomy" id="222440"/>
    <lineage>
        <taxon>Eukaryota</taxon>
        <taxon>Metamonada</taxon>
        <taxon>Preaxostyla</taxon>
        <taxon>Oxymonadida</taxon>
        <taxon>Streblomastigidae</taxon>
        <taxon>Streblomastix</taxon>
    </lineage>
</organism>
<dbReference type="GO" id="GO:0006294">
    <property type="term" value="P:nucleotide-excision repair, preincision complex assembly"/>
    <property type="evidence" value="ECO:0007669"/>
    <property type="project" value="TreeGrafter"/>
</dbReference>
<dbReference type="SUPFAM" id="SSF142897">
    <property type="entry name" value="TFB5-like"/>
    <property type="match status" value="1"/>
</dbReference>
<evidence type="ECO:0000256" key="5">
    <source>
        <dbReference type="ARBA" id="ARBA00023163"/>
    </source>
</evidence>
<dbReference type="Pfam" id="PF06331">
    <property type="entry name" value="Tfb5"/>
    <property type="match status" value="1"/>
</dbReference>
<name>A0A5J4VN85_9EUKA</name>
<keyword evidence="6 8" id="KW-0234">DNA repair</keyword>
<evidence type="ECO:0000256" key="4">
    <source>
        <dbReference type="ARBA" id="ARBA00023015"/>
    </source>
</evidence>
<evidence type="ECO:0000256" key="3">
    <source>
        <dbReference type="ARBA" id="ARBA00022763"/>
    </source>
</evidence>
<proteinExistence type="inferred from homology"/>
<comment type="similarity">
    <text evidence="2 8">Belongs to the TFB5 family.</text>
</comment>
<keyword evidence="4 8" id="KW-0805">Transcription regulation</keyword>
<dbReference type="Proteomes" id="UP000324800">
    <property type="component" value="Unassembled WGS sequence"/>
</dbReference>
<reference evidence="9 10" key="1">
    <citation type="submission" date="2019-03" db="EMBL/GenBank/DDBJ databases">
        <title>Single cell metagenomics reveals metabolic interactions within the superorganism composed of flagellate Streblomastix strix and complex community of Bacteroidetes bacteria on its surface.</title>
        <authorList>
            <person name="Treitli S.C."/>
            <person name="Kolisko M."/>
            <person name="Husnik F."/>
            <person name="Keeling P."/>
            <person name="Hampl V."/>
        </authorList>
    </citation>
    <scope>NUCLEOTIDE SEQUENCE [LARGE SCALE GENOMIC DNA]</scope>
    <source>
        <strain evidence="9">ST1C</strain>
    </source>
</reference>
<dbReference type="PANTHER" id="PTHR28580:SF1">
    <property type="entry name" value="GENERAL TRANSCRIPTION FACTOR IIH SUBUNIT 5"/>
    <property type="match status" value="1"/>
</dbReference>
<dbReference type="InterPro" id="IPR035935">
    <property type="entry name" value="TFB5-like_sf"/>
</dbReference>
<comment type="caution">
    <text evidence="9">The sequence shown here is derived from an EMBL/GenBank/DDBJ whole genome shotgun (WGS) entry which is preliminary data.</text>
</comment>
<evidence type="ECO:0000256" key="2">
    <source>
        <dbReference type="ARBA" id="ARBA00007470"/>
    </source>
</evidence>
<evidence type="ECO:0000313" key="9">
    <source>
        <dbReference type="EMBL" id="KAA6383723.1"/>
    </source>
</evidence>
<keyword evidence="3 8" id="KW-0227">DNA damage</keyword>
<accession>A0A5J4VN85</accession>
<gene>
    <name evidence="9" type="ORF">EZS28_020752</name>
</gene>
<evidence type="ECO:0000256" key="1">
    <source>
        <dbReference type="ARBA" id="ARBA00004123"/>
    </source>
</evidence>
<evidence type="ECO:0000256" key="7">
    <source>
        <dbReference type="ARBA" id="ARBA00023242"/>
    </source>
</evidence>
<dbReference type="EMBL" id="SNRW01006104">
    <property type="protein sequence ID" value="KAA6383723.1"/>
    <property type="molecule type" value="Genomic_DNA"/>
</dbReference>
<dbReference type="InterPro" id="IPR009400">
    <property type="entry name" value="TFIIH_TTDA/Tfb5"/>
</dbReference>
<evidence type="ECO:0000256" key="6">
    <source>
        <dbReference type="ARBA" id="ARBA00023204"/>
    </source>
</evidence>
<keyword evidence="5 8" id="KW-0804">Transcription</keyword>
<comment type="subunit">
    <text evidence="8">Component of the 7-subunit TFIIH core complex.</text>
</comment>
<comment type="function">
    <text evidence="8">In NER, TFIIH acts by opening DNA around the lesion to allow the excision of the damaged oligonucleotide and its replacement by a new DNA fragment. In transcription, TFIIH has an essential role in transcription initiation. When the pre-initiation complex (PIC) has been established, TFIIH is required for promoter opening and promoter escape.</text>
</comment>
<dbReference type="AlphaFoldDB" id="A0A5J4VN85"/>
<dbReference type="GO" id="GO:0000439">
    <property type="term" value="C:transcription factor TFIIH core complex"/>
    <property type="evidence" value="ECO:0007669"/>
    <property type="project" value="UniProtKB-UniRule"/>
</dbReference>
<dbReference type="Gene3D" id="3.30.70.1220">
    <property type="entry name" value="TFB5-like"/>
    <property type="match status" value="1"/>
</dbReference>
<sequence length="68" mass="7822">MSELPMRHGTLITCSDAAVTELLTKINEEQKEKFILDQLDETHLFIKSNALKFVEEQLALFLEADRKS</sequence>
<evidence type="ECO:0000256" key="8">
    <source>
        <dbReference type="RuleBase" id="RU368032"/>
    </source>
</evidence>